<dbReference type="InterPro" id="IPR007138">
    <property type="entry name" value="ABM_dom"/>
</dbReference>
<dbReference type="PANTHER" id="PTHR33336:SF3">
    <property type="entry name" value="ABM DOMAIN-CONTAINING PROTEIN"/>
    <property type="match status" value="1"/>
</dbReference>
<feature type="domain" description="ABM" evidence="1">
    <location>
        <begin position="2"/>
        <end position="90"/>
    </location>
</feature>
<dbReference type="Pfam" id="PF03992">
    <property type="entry name" value="ABM"/>
    <property type="match status" value="1"/>
</dbReference>
<dbReference type="Proteomes" id="UP000239504">
    <property type="component" value="Unassembled WGS sequence"/>
</dbReference>
<keyword evidence="3" id="KW-1185">Reference proteome</keyword>
<dbReference type="InterPro" id="IPR050744">
    <property type="entry name" value="AI-2_Isomerase_LsrG"/>
</dbReference>
<accession>A0A2S7K7U6</accession>
<dbReference type="OrthoDB" id="287932at2"/>
<organism evidence="2 3">
    <name type="scientific">Hyphococcus luteus</name>
    <dbReference type="NCBI Taxonomy" id="2058213"/>
    <lineage>
        <taxon>Bacteria</taxon>
        <taxon>Pseudomonadati</taxon>
        <taxon>Pseudomonadota</taxon>
        <taxon>Alphaproteobacteria</taxon>
        <taxon>Parvularculales</taxon>
        <taxon>Parvularculaceae</taxon>
        <taxon>Hyphococcus</taxon>
    </lineage>
</organism>
<dbReference type="AlphaFoldDB" id="A0A2S7K7U6"/>
<evidence type="ECO:0000313" key="2">
    <source>
        <dbReference type="EMBL" id="PQA88584.1"/>
    </source>
</evidence>
<dbReference type="PROSITE" id="PS51725">
    <property type="entry name" value="ABM"/>
    <property type="match status" value="1"/>
</dbReference>
<keyword evidence="2" id="KW-0503">Monooxygenase</keyword>
<dbReference type="SUPFAM" id="SSF54909">
    <property type="entry name" value="Dimeric alpha+beta barrel"/>
    <property type="match status" value="1"/>
</dbReference>
<dbReference type="PANTHER" id="PTHR33336">
    <property type="entry name" value="QUINOL MONOOXYGENASE YGIN-RELATED"/>
    <property type="match status" value="1"/>
</dbReference>
<dbReference type="EMBL" id="PJCH01000005">
    <property type="protein sequence ID" value="PQA88584.1"/>
    <property type="molecule type" value="Genomic_DNA"/>
</dbReference>
<dbReference type="RefSeq" id="WP_104829828.1">
    <property type="nucleotide sequence ID" value="NZ_PJCH01000005.1"/>
</dbReference>
<dbReference type="InterPro" id="IPR011008">
    <property type="entry name" value="Dimeric_a/b-barrel"/>
</dbReference>
<comment type="caution">
    <text evidence="2">The sequence shown here is derived from an EMBL/GenBank/DDBJ whole genome shotgun (WGS) entry which is preliminary data.</text>
</comment>
<reference evidence="2 3" key="1">
    <citation type="submission" date="2017-12" db="EMBL/GenBank/DDBJ databases">
        <authorList>
            <person name="Hurst M.R.H."/>
        </authorList>
    </citation>
    <scope>NUCLEOTIDE SEQUENCE [LARGE SCALE GENOMIC DNA]</scope>
    <source>
        <strain evidence="2 3">SY-3-19</strain>
    </source>
</reference>
<dbReference type="Gene3D" id="3.30.70.100">
    <property type="match status" value="1"/>
</dbReference>
<name>A0A2S7K7U6_9PROT</name>
<evidence type="ECO:0000259" key="1">
    <source>
        <dbReference type="PROSITE" id="PS51725"/>
    </source>
</evidence>
<sequence>MIIVSGKAQLSPGGLAKVQKEMETVVTATRQEDGCIGYSFGADVMEPDTLIVLEYWKDWAALDAHVKQPHMGAWFAKLGEIGVVSQEIRFIEAGEERNLMG</sequence>
<protein>
    <submittedName>
        <fullName evidence="2">Antibiotic biosynthesis monooxygenase</fullName>
    </submittedName>
</protein>
<dbReference type="GO" id="GO:0004497">
    <property type="term" value="F:monooxygenase activity"/>
    <property type="evidence" value="ECO:0007669"/>
    <property type="project" value="UniProtKB-KW"/>
</dbReference>
<gene>
    <name evidence="2" type="ORF">CW354_09890</name>
</gene>
<evidence type="ECO:0000313" key="3">
    <source>
        <dbReference type="Proteomes" id="UP000239504"/>
    </source>
</evidence>
<proteinExistence type="predicted"/>
<keyword evidence="2" id="KW-0560">Oxidoreductase</keyword>